<dbReference type="STRING" id="10195.A0A3M7P359"/>
<proteinExistence type="predicted"/>
<dbReference type="EMBL" id="REGN01014061">
    <property type="protein sequence ID" value="RMZ93114.1"/>
    <property type="molecule type" value="Genomic_DNA"/>
</dbReference>
<reference evidence="1 2" key="1">
    <citation type="journal article" date="2018" name="Sci. Rep.">
        <title>Genomic signatures of local adaptation to the degree of environmental predictability in rotifers.</title>
        <authorList>
            <person name="Franch-Gras L."/>
            <person name="Hahn C."/>
            <person name="Garcia-Roger E.M."/>
            <person name="Carmona M.J."/>
            <person name="Serra M."/>
            <person name="Gomez A."/>
        </authorList>
    </citation>
    <scope>NUCLEOTIDE SEQUENCE [LARGE SCALE GENOMIC DNA]</scope>
    <source>
        <strain evidence="1">HYR1</strain>
    </source>
</reference>
<feature type="non-terminal residue" evidence="1">
    <location>
        <position position="1"/>
    </location>
</feature>
<accession>A0A3M7P359</accession>
<organism evidence="1 2">
    <name type="scientific">Brachionus plicatilis</name>
    <name type="common">Marine rotifer</name>
    <name type="synonym">Brachionus muelleri</name>
    <dbReference type="NCBI Taxonomy" id="10195"/>
    <lineage>
        <taxon>Eukaryota</taxon>
        <taxon>Metazoa</taxon>
        <taxon>Spiralia</taxon>
        <taxon>Gnathifera</taxon>
        <taxon>Rotifera</taxon>
        <taxon>Eurotatoria</taxon>
        <taxon>Monogononta</taxon>
        <taxon>Pseudotrocha</taxon>
        <taxon>Ploima</taxon>
        <taxon>Brachionidae</taxon>
        <taxon>Brachionus</taxon>
    </lineage>
</organism>
<evidence type="ECO:0000313" key="1">
    <source>
        <dbReference type="EMBL" id="RMZ93114.1"/>
    </source>
</evidence>
<dbReference type="OrthoDB" id="10021476at2759"/>
<sequence>SPTETALPSSFGIKRSQTYSNKFSSLNSRSIRTSFLDLETTLNSIGSSSSISPKSNIGRRSMSFRQSVNENTLKNIINQQKPVPPNRTSSLSYRPHMMYGKKAPSEDRQSIYSTSSLRSQTPLLNSLNFEQTICQSLLSKPETDKIESCYKSIGSRVYSSKCQAGLYITNFQSLISLSDWKLEVNAVPVWVFNTGLNPKRPKGLCLCMADKKTGFSLWKSGPITYVNDFKWTRPGVITFRIVQESSKKEKNKTGPRTSLFAAIRFDDELECSRFYDFYRGLFVDAANDDLFNPRFKPQKKSFANTIYKKISKNSISSPVAFNHVNSLSVVFEESLYNLNNSSSTSTSDTQSIVSDYALMSQNINIKK</sequence>
<name>A0A3M7P359_BRAPC</name>
<gene>
    <name evidence="1" type="ORF">BpHYR1_022849</name>
</gene>
<evidence type="ECO:0000313" key="2">
    <source>
        <dbReference type="Proteomes" id="UP000276133"/>
    </source>
</evidence>
<keyword evidence="2" id="KW-1185">Reference proteome</keyword>
<comment type="caution">
    <text evidence="1">The sequence shown here is derived from an EMBL/GenBank/DDBJ whole genome shotgun (WGS) entry which is preliminary data.</text>
</comment>
<protein>
    <submittedName>
        <fullName evidence="1">Uncharacterized protein</fullName>
    </submittedName>
</protein>
<dbReference type="AlphaFoldDB" id="A0A3M7P359"/>
<dbReference type="Proteomes" id="UP000276133">
    <property type="component" value="Unassembled WGS sequence"/>
</dbReference>